<dbReference type="InterPro" id="IPR017896">
    <property type="entry name" value="4Fe4S_Fe-S-bd"/>
</dbReference>
<dbReference type="InterPro" id="IPR014116">
    <property type="entry name" value="Cyt_c_oxidase_cbb3_FixG"/>
</dbReference>
<keyword evidence="3" id="KW-0479">Metal-binding</keyword>
<sequence length="459" mass="52940">MQRPEIKKPDKGSGRGKNHIYVREAEGRVETTRRALGFVLMALFLILPWLTWNGEQAILLNLLDQRFRIFGMTLWPQDLTILAWIFMVAAFALFLVTTLFGRVWCGFTCPQTTWTFIFMWFERKIEGGRHQRMKLDERPMDADKFLRKSAKHTAWVLVALFTALTFVGYFTDIRTLFQEFFILQASAWATGSVLFFTFATYGNAGWMREIMCTHMCPYARFQSAMFDKDTFIVAYDVDRGEPRGPRKRKIDPKSEGLGDCVDCNLCVQVCPTGIDIRNGLQYECINCGACIDACDSVMEKMGYPKKLISFTTQRRLEGGKTKVFRFKSVGYGAALLVLTGLLVADIILRVPLEFDVIRDRASLYRENQEGWIENVYTLRVINKSQQAQEYSFSVSGVEDMQWYGPQSLVLEPESSEVVPVTIAIDPFFLETPIKEITFTIQSVDEERIRRRVRTNFIYQ</sequence>
<protein>
    <submittedName>
        <fullName evidence="9">Cytochrome c oxidase accessory protein CcoG</fullName>
    </submittedName>
</protein>
<feature type="transmembrane region" description="Helical" evidence="7">
    <location>
        <begin position="81"/>
        <end position="101"/>
    </location>
</feature>
<keyword evidence="4" id="KW-0249">Electron transport</keyword>
<dbReference type="PANTHER" id="PTHR30176:SF3">
    <property type="entry name" value="FERREDOXIN-TYPE PROTEIN NAPH"/>
    <property type="match status" value="1"/>
</dbReference>
<evidence type="ECO:0000259" key="8">
    <source>
        <dbReference type="PROSITE" id="PS51379"/>
    </source>
</evidence>
<dbReference type="GO" id="GO:0046872">
    <property type="term" value="F:metal ion binding"/>
    <property type="evidence" value="ECO:0007669"/>
    <property type="project" value="UniProtKB-KW"/>
</dbReference>
<dbReference type="Pfam" id="PF11614">
    <property type="entry name" value="FixG_C"/>
    <property type="match status" value="1"/>
</dbReference>
<name>A0A432WBT4_9GAMM</name>
<dbReference type="InterPro" id="IPR051684">
    <property type="entry name" value="Electron_Trans/Redox"/>
</dbReference>
<keyword evidence="5" id="KW-0408">Iron</keyword>
<dbReference type="Proteomes" id="UP000288405">
    <property type="component" value="Unassembled WGS sequence"/>
</dbReference>
<dbReference type="PROSITE" id="PS00198">
    <property type="entry name" value="4FE4S_FER_1"/>
    <property type="match status" value="1"/>
</dbReference>
<dbReference type="NCBIfam" id="TIGR02745">
    <property type="entry name" value="ccoG_rdxA_fixG"/>
    <property type="match status" value="1"/>
</dbReference>
<evidence type="ECO:0000256" key="4">
    <source>
        <dbReference type="ARBA" id="ARBA00022982"/>
    </source>
</evidence>
<feature type="transmembrane region" description="Helical" evidence="7">
    <location>
        <begin position="153"/>
        <end position="170"/>
    </location>
</feature>
<dbReference type="InterPro" id="IPR032879">
    <property type="entry name" value="FixG_C"/>
</dbReference>
<reference evidence="9 10" key="1">
    <citation type="journal article" date="2011" name="Front. Microbiol.">
        <title>Genomic signatures of strain selection and enhancement in Bacillus atrophaeus var. globigii, a historical biowarfare simulant.</title>
        <authorList>
            <person name="Gibbons H.S."/>
            <person name="Broomall S.M."/>
            <person name="McNew L.A."/>
            <person name="Daligault H."/>
            <person name="Chapman C."/>
            <person name="Bruce D."/>
            <person name="Karavis M."/>
            <person name="Krepps M."/>
            <person name="McGregor P.A."/>
            <person name="Hong C."/>
            <person name="Park K.H."/>
            <person name="Akmal A."/>
            <person name="Feldman A."/>
            <person name="Lin J.S."/>
            <person name="Chang W.E."/>
            <person name="Higgs B.W."/>
            <person name="Demirev P."/>
            <person name="Lindquist J."/>
            <person name="Liem A."/>
            <person name="Fochler E."/>
            <person name="Read T.D."/>
            <person name="Tapia R."/>
            <person name="Johnson S."/>
            <person name="Bishop-Lilly K.A."/>
            <person name="Detter C."/>
            <person name="Han C."/>
            <person name="Sozhamannan S."/>
            <person name="Rosenzweig C.N."/>
            <person name="Skowronski E.W."/>
        </authorList>
    </citation>
    <scope>NUCLEOTIDE SEQUENCE [LARGE SCALE GENOMIC DNA]</scope>
    <source>
        <strain evidence="9 10">GYP-17</strain>
    </source>
</reference>
<dbReference type="OrthoDB" id="9811700at2"/>
<dbReference type="Pfam" id="PF13746">
    <property type="entry name" value="Fer4_18"/>
    <property type="match status" value="1"/>
</dbReference>
<dbReference type="GO" id="GO:0051539">
    <property type="term" value="F:4 iron, 4 sulfur cluster binding"/>
    <property type="evidence" value="ECO:0007669"/>
    <property type="project" value="UniProtKB-KW"/>
</dbReference>
<dbReference type="Gene3D" id="1.10.1060.10">
    <property type="entry name" value="Alpha-helical ferredoxin"/>
    <property type="match status" value="1"/>
</dbReference>
<evidence type="ECO:0000256" key="3">
    <source>
        <dbReference type="ARBA" id="ARBA00022723"/>
    </source>
</evidence>
<evidence type="ECO:0000256" key="1">
    <source>
        <dbReference type="ARBA" id="ARBA00022448"/>
    </source>
</evidence>
<dbReference type="SUPFAM" id="SSF54862">
    <property type="entry name" value="4Fe-4S ferredoxins"/>
    <property type="match status" value="1"/>
</dbReference>
<feature type="transmembrane region" description="Helical" evidence="7">
    <location>
        <begin position="329"/>
        <end position="348"/>
    </location>
</feature>
<evidence type="ECO:0000256" key="7">
    <source>
        <dbReference type="SAM" id="Phobius"/>
    </source>
</evidence>
<accession>A0A432WBT4</accession>
<keyword evidence="1" id="KW-0813">Transport</keyword>
<evidence type="ECO:0000313" key="9">
    <source>
        <dbReference type="EMBL" id="RUO29537.1"/>
    </source>
</evidence>
<dbReference type="Pfam" id="PF12801">
    <property type="entry name" value="Fer4_5"/>
    <property type="match status" value="1"/>
</dbReference>
<feature type="transmembrane region" description="Helical" evidence="7">
    <location>
        <begin position="182"/>
        <end position="201"/>
    </location>
</feature>
<evidence type="ECO:0000256" key="2">
    <source>
        <dbReference type="ARBA" id="ARBA00022485"/>
    </source>
</evidence>
<dbReference type="PROSITE" id="PS51379">
    <property type="entry name" value="4FE4S_FER_2"/>
    <property type="match status" value="1"/>
</dbReference>
<comment type="caution">
    <text evidence="9">The sequence shown here is derived from an EMBL/GenBank/DDBJ whole genome shotgun (WGS) entry which is preliminary data.</text>
</comment>
<keyword evidence="10" id="KW-1185">Reference proteome</keyword>
<dbReference type="InterPro" id="IPR017900">
    <property type="entry name" value="4Fe4S_Fe_S_CS"/>
</dbReference>
<dbReference type="InterPro" id="IPR009051">
    <property type="entry name" value="Helical_ferredxn"/>
</dbReference>
<dbReference type="Gene3D" id="2.60.40.10">
    <property type="entry name" value="Immunoglobulins"/>
    <property type="match status" value="1"/>
</dbReference>
<keyword evidence="7" id="KW-0812">Transmembrane</keyword>
<keyword evidence="7" id="KW-1133">Transmembrane helix</keyword>
<feature type="domain" description="4Fe-4S ferredoxin-type" evidence="8">
    <location>
        <begin position="246"/>
        <end position="279"/>
    </location>
</feature>
<dbReference type="GO" id="GO:0005886">
    <property type="term" value="C:plasma membrane"/>
    <property type="evidence" value="ECO:0007669"/>
    <property type="project" value="TreeGrafter"/>
</dbReference>
<gene>
    <name evidence="9" type="primary">ccoG</name>
    <name evidence="9" type="ORF">CWE11_09780</name>
</gene>
<proteinExistence type="predicted"/>
<feature type="transmembrane region" description="Helical" evidence="7">
    <location>
        <begin position="35"/>
        <end position="52"/>
    </location>
</feature>
<dbReference type="EMBL" id="PIPM01000011">
    <property type="protein sequence ID" value="RUO29537.1"/>
    <property type="molecule type" value="Genomic_DNA"/>
</dbReference>
<keyword evidence="6" id="KW-0411">Iron-sulfur</keyword>
<keyword evidence="7" id="KW-0472">Membrane</keyword>
<evidence type="ECO:0000256" key="6">
    <source>
        <dbReference type="ARBA" id="ARBA00023014"/>
    </source>
</evidence>
<evidence type="ECO:0000313" key="10">
    <source>
        <dbReference type="Proteomes" id="UP000288405"/>
    </source>
</evidence>
<evidence type="ECO:0000256" key="5">
    <source>
        <dbReference type="ARBA" id="ARBA00023004"/>
    </source>
</evidence>
<dbReference type="AlphaFoldDB" id="A0A432WBT4"/>
<organism evidence="9 10">
    <name type="scientific">Aliidiomarina sanyensis</name>
    <dbReference type="NCBI Taxonomy" id="1249555"/>
    <lineage>
        <taxon>Bacteria</taxon>
        <taxon>Pseudomonadati</taxon>
        <taxon>Pseudomonadota</taxon>
        <taxon>Gammaproteobacteria</taxon>
        <taxon>Alteromonadales</taxon>
        <taxon>Idiomarinaceae</taxon>
        <taxon>Aliidiomarina</taxon>
    </lineage>
</organism>
<dbReference type="InterPro" id="IPR013783">
    <property type="entry name" value="Ig-like_fold"/>
</dbReference>
<keyword evidence="2" id="KW-0004">4Fe-4S</keyword>
<dbReference type="PANTHER" id="PTHR30176">
    <property type="entry name" value="FERREDOXIN-TYPE PROTEIN NAPH"/>
    <property type="match status" value="1"/>
</dbReference>